<evidence type="ECO:0000256" key="1">
    <source>
        <dbReference type="ARBA" id="ARBA00001966"/>
    </source>
</evidence>
<dbReference type="CDD" id="cd01335">
    <property type="entry name" value="Radical_SAM"/>
    <property type="match status" value="1"/>
</dbReference>
<evidence type="ECO:0000256" key="4">
    <source>
        <dbReference type="ARBA" id="ARBA00023004"/>
    </source>
</evidence>
<keyword evidence="3" id="KW-0479">Metal-binding</keyword>
<keyword evidence="2" id="KW-0949">S-adenosyl-L-methionine</keyword>
<gene>
    <name evidence="6" type="ORF">IPL58_05585</name>
</gene>
<dbReference type="GO" id="GO:0003824">
    <property type="term" value="F:catalytic activity"/>
    <property type="evidence" value="ECO:0007669"/>
    <property type="project" value="InterPro"/>
</dbReference>
<dbReference type="InterPro" id="IPR058240">
    <property type="entry name" value="rSAM_sf"/>
</dbReference>
<evidence type="ECO:0000256" key="2">
    <source>
        <dbReference type="ARBA" id="ARBA00022691"/>
    </source>
</evidence>
<reference evidence="6" key="1">
    <citation type="submission" date="2020-10" db="EMBL/GenBank/DDBJ databases">
        <title>Connecting structure to function with the recovery of over 1000 high-quality activated sludge metagenome-assembled genomes encoding full-length rRNA genes using long-read sequencing.</title>
        <authorList>
            <person name="Singleton C.M."/>
            <person name="Petriglieri F."/>
            <person name="Kristensen J.M."/>
            <person name="Kirkegaard R.H."/>
            <person name="Michaelsen T.Y."/>
            <person name="Andersen M.H."/>
            <person name="Karst S.M."/>
            <person name="Dueholm M.S."/>
            <person name="Nielsen P.H."/>
            <person name="Albertsen M."/>
        </authorList>
    </citation>
    <scope>NUCLEOTIDE SEQUENCE</scope>
    <source>
        <strain evidence="6">Hirt_18-Q3-R61-65_BATAC.395</strain>
    </source>
</reference>
<dbReference type="EMBL" id="JADJUC010000004">
    <property type="protein sequence ID" value="MBK8523625.1"/>
    <property type="molecule type" value="Genomic_DNA"/>
</dbReference>
<dbReference type="InterPro" id="IPR007197">
    <property type="entry name" value="rSAM"/>
</dbReference>
<proteinExistence type="predicted"/>
<evidence type="ECO:0000313" key="7">
    <source>
        <dbReference type="Proteomes" id="UP000886689"/>
    </source>
</evidence>
<organism evidence="6 7">
    <name type="scientific">Candidatus Proximibacter danicus</name>
    <dbReference type="NCBI Taxonomy" id="2954365"/>
    <lineage>
        <taxon>Bacteria</taxon>
        <taxon>Pseudomonadati</taxon>
        <taxon>Pseudomonadota</taxon>
        <taxon>Betaproteobacteria</taxon>
        <taxon>Candidatus Proximibacter</taxon>
    </lineage>
</organism>
<protein>
    <submittedName>
        <fullName evidence="6">Radical SAM protein</fullName>
    </submittedName>
</protein>
<sequence length="277" mass="30161">MLSTTDHRRDYSGFRYVYPVVSRRAGGVSVGINLNPNNACNWACVYCQVPNLTRGGPPSIDLALLAEELRALLNDIVHGDFMQREVPESVRSLMDIAFSGNGEPTSAVEFPQAIDIAIALMQELNLLPTVKLRLITNGSLLHRSAVRAGIQRIGEVDGEVWFKVDRATATGMAAVNKIALEPAKVLSNLQVCTDLAPTWLQTCWFTLDGNAPDEAEQAAYLEFANAVRTKIKGVHLYGLARPSLQPDAPRLGRLPPDQLAAFAARITTMGIKVTLNP</sequence>
<evidence type="ECO:0000256" key="5">
    <source>
        <dbReference type="ARBA" id="ARBA00023014"/>
    </source>
</evidence>
<keyword evidence="5" id="KW-0411">Iron-sulfur</keyword>
<dbReference type="InterPro" id="IPR013785">
    <property type="entry name" value="Aldolase_TIM"/>
</dbReference>
<dbReference type="SUPFAM" id="SSF102114">
    <property type="entry name" value="Radical SAM enzymes"/>
    <property type="match status" value="1"/>
</dbReference>
<evidence type="ECO:0000313" key="6">
    <source>
        <dbReference type="EMBL" id="MBK8523625.1"/>
    </source>
</evidence>
<dbReference type="Gene3D" id="3.20.20.70">
    <property type="entry name" value="Aldolase class I"/>
    <property type="match status" value="1"/>
</dbReference>
<dbReference type="GO" id="GO:0051536">
    <property type="term" value="F:iron-sulfur cluster binding"/>
    <property type="evidence" value="ECO:0007669"/>
    <property type="project" value="UniProtKB-KW"/>
</dbReference>
<evidence type="ECO:0000256" key="3">
    <source>
        <dbReference type="ARBA" id="ARBA00022723"/>
    </source>
</evidence>
<comment type="caution">
    <text evidence="6">The sequence shown here is derived from an EMBL/GenBank/DDBJ whole genome shotgun (WGS) entry which is preliminary data.</text>
</comment>
<comment type="cofactor">
    <cofactor evidence="1">
        <name>[4Fe-4S] cluster</name>
        <dbReference type="ChEBI" id="CHEBI:49883"/>
    </cofactor>
</comment>
<keyword evidence="4" id="KW-0408">Iron</keyword>
<name>A0A9D7JZF6_9PROT</name>
<accession>A0A9D7JZF6</accession>
<dbReference type="GO" id="GO:0046872">
    <property type="term" value="F:metal ion binding"/>
    <property type="evidence" value="ECO:0007669"/>
    <property type="project" value="UniProtKB-KW"/>
</dbReference>
<dbReference type="AlphaFoldDB" id="A0A9D7JZF6"/>
<dbReference type="SFLD" id="SFLDS00029">
    <property type="entry name" value="Radical_SAM"/>
    <property type="match status" value="1"/>
</dbReference>
<dbReference type="Proteomes" id="UP000886689">
    <property type="component" value="Unassembled WGS sequence"/>
</dbReference>